<feature type="region of interest" description="Disordered" evidence="5">
    <location>
        <begin position="210"/>
        <end position="245"/>
    </location>
</feature>
<dbReference type="SMR" id="K0DF78"/>
<evidence type="ECO:0000256" key="3">
    <source>
        <dbReference type="ARBA" id="ARBA00023163"/>
    </source>
</evidence>
<dbReference type="InterPro" id="IPR036093">
    <property type="entry name" value="NAC_dom_sf"/>
</dbReference>
<dbReference type="AlphaFoldDB" id="K0DF78"/>
<evidence type="ECO:0000256" key="5">
    <source>
        <dbReference type="SAM" id="MobiDB-lite"/>
    </source>
</evidence>
<evidence type="ECO:0000313" key="7">
    <source>
        <dbReference type="EMBL" id="AFT82666.1"/>
    </source>
</evidence>
<protein>
    <submittedName>
        <fullName evidence="7">NAC86 NAC type transcription factor</fullName>
    </submittedName>
</protein>
<dbReference type="GO" id="GO:0003677">
    <property type="term" value="F:DNA binding"/>
    <property type="evidence" value="ECO:0007669"/>
    <property type="project" value="UniProtKB-KW"/>
</dbReference>
<dbReference type="Pfam" id="PF02365">
    <property type="entry name" value="NAM"/>
    <property type="match status" value="1"/>
</dbReference>
<dbReference type="PANTHER" id="PTHR31744">
    <property type="entry name" value="PROTEIN CUP-SHAPED COTYLEDON 2-RELATED"/>
    <property type="match status" value="1"/>
</dbReference>
<dbReference type="SUPFAM" id="SSF101941">
    <property type="entry name" value="NAC domain"/>
    <property type="match status" value="1"/>
</dbReference>
<evidence type="ECO:0000259" key="6">
    <source>
        <dbReference type="PROSITE" id="PS51005"/>
    </source>
</evidence>
<dbReference type="PANTHER" id="PTHR31744:SF221">
    <property type="entry name" value="NAC DOMAIN-CONTAINING PROTEIN 43-LIKE"/>
    <property type="match status" value="1"/>
</dbReference>
<reference evidence="7" key="2">
    <citation type="submission" date="2012-07" db="EMBL/GenBank/DDBJ databases">
        <title>Maize Transcription Factor ORFeome (TFome) Collection.</title>
        <authorList>
            <person name="Gray J."/>
            <person name="Doseff A."/>
            <person name="Grotewold E."/>
        </authorList>
    </citation>
    <scope>NUCLEOTIDE SEQUENCE</scope>
</reference>
<proteinExistence type="evidence at transcript level"/>
<evidence type="ECO:0000256" key="1">
    <source>
        <dbReference type="ARBA" id="ARBA00023015"/>
    </source>
</evidence>
<reference evidence="7" key="1">
    <citation type="journal article" date="2009" name="Plant Physiol.">
        <title>GRASSIUS: a platform for comparative regulatory genomics across the grasses.</title>
        <authorList>
            <person name="Yilmaz A."/>
            <person name="Nishiyama M.Y.Jr."/>
            <person name="Fuentes B.G."/>
            <person name="Souza G.M."/>
            <person name="Janies D."/>
            <person name="Gray J."/>
            <person name="Grotewold E."/>
        </authorList>
    </citation>
    <scope>NUCLEOTIDE SEQUENCE</scope>
</reference>
<dbReference type="Gene3D" id="2.170.150.80">
    <property type="entry name" value="NAC domain"/>
    <property type="match status" value="1"/>
</dbReference>
<dbReference type="EMBL" id="JX428485">
    <property type="protein sequence ID" value="AFT82666.1"/>
    <property type="molecule type" value="mRNA"/>
</dbReference>
<dbReference type="PROSITE" id="PS51005">
    <property type="entry name" value="NAC"/>
    <property type="match status" value="1"/>
</dbReference>
<keyword evidence="4" id="KW-0539">Nucleus</keyword>
<keyword evidence="3" id="KW-0804">Transcription</keyword>
<keyword evidence="2" id="KW-0238">DNA-binding</keyword>
<keyword evidence="1" id="KW-0805">Transcription regulation</keyword>
<organism evidence="7">
    <name type="scientific">Zea mays subsp. mays</name>
    <name type="common">maize</name>
    <dbReference type="NCBI Taxonomy" id="381124"/>
    <lineage>
        <taxon>Eukaryota</taxon>
        <taxon>Viridiplantae</taxon>
        <taxon>Streptophyta</taxon>
        <taxon>Embryophyta</taxon>
        <taxon>Tracheophyta</taxon>
        <taxon>Spermatophyta</taxon>
        <taxon>Magnoliopsida</taxon>
        <taxon>Liliopsida</taxon>
        <taxon>Poales</taxon>
        <taxon>Poaceae</taxon>
        <taxon>PACMAD clade</taxon>
        <taxon>Panicoideae</taxon>
        <taxon>Andropogonodae</taxon>
        <taxon>Andropogoneae</taxon>
        <taxon>Tripsacinae</taxon>
        <taxon>Zea</taxon>
    </lineage>
</organism>
<evidence type="ECO:0000256" key="4">
    <source>
        <dbReference type="ARBA" id="ARBA00023242"/>
    </source>
</evidence>
<sequence length="435" mass="47060">MSISVNGQSVVPPGFRFHPTEEELLTYYLKKKVASERIDLDVIRDVDLNKLEPWDIQEKCRIGSGPQNDWYFFSHKDKKYPTGTRTNRATAAGFWKATGRDKAIYASPGARRIGMRKTLVFYKGRAPHGQKSDWIMHEYRLEAPVDAGAGAAHHLLLPAAEHPPYYTSPPQAPSSTTTATIRGAAGDQAAQEQEGWVICRVFKKKNLVHHGQSSGVKQQAAGDDHAASHTAAAAAHMDESSPSQCSSVTVISDHVHANVNDKQQQAQASLLMMHTHHSASSDDDALDHILQQYMGGGRQAPAPDTKPALLEQLDHLHHHLAAAPTTRAAAGFYYGKFMKLPPLEHAGLPPSPPPPGAREYGAAAAAGWDDDDDALDRLAAYDHLNGLSNDASKNMAAFFDVEPSAAAAAAVDGDLWSLARSVSALHADLTMNNNV</sequence>
<feature type="domain" description="NAC" evidence="6">
    <location>
        <begin position="11"/>
        <end position="204"/>
    </location>
</feature>
<dbReference type="InterPro" id="IPR003441">
    <property type="entry name" value="NAC-dom"/>
</dbReference>
<evidence type="ECO:0000256" key="2">
    <source>
        <dbReference type="ARBA" id="ARBA00023125"/>
    </source>
</evidence>
<name>K0DF78_MAIZE</name>
<dbReference type="GO" id="GO:0006355">
    <property type="term" value="P:regulation of DNA-templated transcription"/>
    <property type="evidence" value="ECO:0007669"/>
    <property type="project" value="InterPro"/>
</dbReference>
<feature type="non-terminal residue" evidence="7">
    <location>
        <position position="435"/>
    </location>
</feature>
<accession>K0DF78</accession>